<evidence type="ECO:0000256" key="1">
    <source>
        <dbReference type="ARBA" id="ARBA00022741"/>
    </source>
</evidence>
<evidence type="ECO:0000259" key="6">
    <source>
        <dbReference type="PROSITE" id="PS51192"/>
    </source>
</evidence>
<dbReference type="RefSeq" id="WP_109138144.1">
    <property type="nucleotide sequence ID" value="NZ_QFFN01000052.1"/>
</dbReference>
<dbReference type="InterPro" id="IPR001650">
    <property type="entry name" value="Helicase_C-like"/>
</dbReference>
<dbReference type="CDD" id="cd18791">
    <property type="entry name" value="SF2_C_RHA"/>
    <property type="match status" value="1"/>
</dbReference>
<dbReference type="SMART" id="SM00490">
    <property type="entry name" value="HELICc"/>
    <property type="match status" value="1"/>
</dbReference>
<dbReference type="InterPro" id="IPR027417">
    <property type="entry name" value="P-loop_NTPase"/>
</dbReference>
<dbReference type="Proteomes" id="UP000245753">
    <property type="component" value="Unassembled WGS sequence"/>
</dbReference>
<keyword evidence="2" id="KW-0378">Hydrolase</keyword>
<dbReference type="SMART" id="SM00382">
    <property type="entry name" value="AAA"/>
    <property type="match status" value="1"/>
</dbReference>
<organism evidence="8 9">
    <name type="scientific">Bifidobacterium catulorum</name>
    <dbReference type="NCBI Taxonomy" id="1630173"/>
    <lineage>
        <taxon>Bacteria</taxon>
        <taxon>Bacillati</taxon>
        <taxon>Actinomycetota</taxon>
        <taxon>Actinomycetes</taxon>
        <taxon>Bifidobacteriales</taxon>
        <taxon>Bifidobacteriaceae</taxon>
        <taxon>Bifidobacterium</taxon>
    </lineage>
</organism>
<protein>
    <submittedName>
        <fullName evidence="8">ATP-dependent RNA helicase HrpA</fullName>
    </submittedName>
</protein>
<dbReference type="GO" id="GO:0016787">
    <property type="term" value="F:hydrolase activity"/>
    <property type="evidence" value="ECO:0007669"/>
    <property type="project" value="UniProtKB-KW"/>
</dbReference>
<dbReference type="NCBIfam" id="TIGR01967">
    <property type="entry name" value="DEAH_box_HrpA"/>
    <property type="match status" value="1"/>
</dbReference>
<dbReference type="InterPro" id="IPR003593">
    <property type="entry name" value="AAA+_ATPase"/>
</dbReference>
<dbReference type="SMART" id="SM00487">
    <property type="entry name" value="DEXDc"/>
    <property type="match status" value="1"/>
</dbReference>
<dbReference type="Gene3D" id="3.40.50.300">
    <property type="entry name" value="P-loop containing nucleotide triphosphate hydrolases"/>
    <property type="match status" value="2"/>
</dbReference>
<gene>
    <name evidence="8" type="primary">hrpA</name>
    <name evidence="8" type="ORF">DF200_10085</name>
</gene>
<dbReference type="PANTHER" id="PTHR18934">
    <property type="entry name" value="ATP-DEPENDENT RNA HELICASE"/>
    <property type="match status" value="1"/>
</dbReference>
<dbReference type="EMBL" id="QFFN01000052">
    <property type="protein sequence ID" value="PWG58960.1"/>
    <property type="molecule type" value="Genomic_DNA"/>
</dbReference>
<dbReference type="OrthoDB" id="9805617at2"/>
<dbReference type="Pfam" id="PF00270">
    <property type="entry name" value="DEAD"/>
    <property type="match status" value="1"/>
</dbReference>
<evidence type="ECO:0000313" key="8">
    <source>
        <dbReference type="EMBL" id="PWG58960.1"/>
    </source>
</evidence>
<accession>A0A2U2MQ35</accession>
<name>A0A2U2MQ35_9BIFI</name>
<evidence type="ECO:0000256" key="5">
    <source>
        <dbReference type="SAM" id="MobiDB-lite"/>
    </source>
</evidence>
<dbReference type="GO" id="GO:0003723">
    <property type="term" value="F:RNA binding"/>
    <property type="evidence" value="ECO:0007669"/>
    <property type="project" value="TreeGrafter"/>
</dbReference>
<dbReference type="InterPro" id="IPR011545">
    <property type="entry name" value="DEAD/DEAH_box_helicase_dom"/>
</dbReference>
<dbReference type="Pfam" id="PF11898">
    <property type="entry name" value="DUF3418"/>
    <property type="match status" value="2"/>
</dbReference>
<dbReference type="InterPro" id="IPR014001">
    <property type="entry name" value="Helicase_ATP-bd"/>
</dbReference>
<dbReference type="PANTHER" id="PTHR18934:SF99">
    <property type="entry name" value="ATP-DEPENDENT RNA HELICASE DHX37-RELATED"/>
    <property type="match status" value="1"/>
</dbReference>
<sequence length="1351" mass="150352">MKFEYPAELPVSAAKNEIAEAVRTHQVVIVSGQTGSGKTTQLPKILLELGRGSHGRQIVHTQPRRIAARTVAERIASEMGVHLGDEIGFQVRFTDESSPKTRLRVVTDGILLAQIQRDPKLYAYDTIVIDEAHERSLNIDFLLGYLTALLPRRRDLKLIITSATIDSVKFQEHFAKALHTDVPVIEVSGRTFPVQVVYEPLGAPPALMHDVPGFERMGDDDHDDDSADMATAVARACAELVIHSSHERGARDILVFASGERDIHDFESALRRHFGQRAADMRRPDAIEVLPLFARLSAKEQHRVFEPHSHQRIVLATNVAETSLTVPGIRYVVDPGTARISRYSKAAKVQRLPIEPISQASADQRAGRCGRIADGIAIRLYGREDYETRPRFTEPEILRTGLASVVLHMLSVGVAHTAEDITDFGFIDPPNTRAVTNGFNDLTELRAITRSHGEVRLTRIGRQLSRLPIDVRLARMVVEASKDSPNTLAAVLVIVAFLSLQDPRERPEEKRDEADRLHNRYADESSDFLTALNLWDRFFQADGETSNSSLRRLCKAEFMNYPRMRQWRDLYRQLVQMCRELRFTVGDPLPGGRPALEVRQLPANQQAAHSLVCSWDSMGVHKAMLSGLLSSIGMQQVREPKASDFAGLRGAARARAMKRAQKQSRNEYLGSRGTRFALFPASAVAKSTPQWVMAAELVETSRLWARSAAKIDPAWAEPLAGSLTRTTYAEPHWSASKGAAVASAKVLLYGLPIVQDRTVLWGAINPVEARDFLIREGLVAGEVQQRFPYDDFIDGNRAVLEESDEETARTRHVVDRVTDEDLVDFYDARLPSDITSMAKLGSWWRRHHDEDPTLLDFDPSKVERLAEAEEVSLDDYPDHWHTTGSDGSPIDLRLSYVYDPQAENDGVTVHVPLKFLSRITPEQFTWNVPGLLDELIVAMIKSLPKALRVQFVPAPDTARKIRSWIDAHYDALPGSGEQGRPAAPPVDGTTGAAQWPDLTHVFTQAAIQVVGAQLHPEVFNEEQMARLPKHVRMTFVVEKPAGGRSSHRGRGRGPQRMTVLASSKSLQELQARFAEQAAESARRTVRKQATKAADQGKVVQSANLLHKAGATMASRSSMLWNAALEALRLPAERVSSRWLGNEALMLASAPYKSTGDLVEDLQLAAVKRLLPDVDTIADDAQLAEAVGDVTQVYEDTVYQVARDVIAALRRYAEVDKAVSGTASLPLLSVLQSIREHIGSLVMPGFVGAMPPDALRSLERYLHADLLRLEKAKANKSRDVNWAWEVDEAQRLVDKAREKAGMQPAGPRRDEMTARVEKARWMVEEFRVSLWAQELGTPRPVSLKRITKALKE</sequence>
<dbReference type="Gene3D" id="1.20.120.1080">
    <property type="match status" value="1"/>
</dbReference>
<dbReference type="Pfam" id="PF00271">
    <property type="entry name" value="Helicase_C"/>
    <property type="match status" value="1"/>
</dbReference>
<dbReference type="GO" id="GO:0005524">
    <property type="term" value="F:ATP binding"/>
    <property type="evidence" value="ECO:0007669"/>
    <property type="project" value="UniProtKB-KW"/>
</dbReference>
<dbReference type="GO" id="GO:0003724">
    <property type="term" value="F:RNA helicase activity"/>
    <property type="evidence" value="ECO:0007669"/>
    <property type="project" value="InterPro"/>
</dbReference>
<evidence type="ECO:0000256" key="4">
    <source>
        <dbReference type="ARBA" id="ARBA00022840"/>
    </source>
</evidence>
<keyword evidence="4" id="KW-0067">ATP-binding</keyword>
<dbReference type="InterPro" id="IPR007502">
    <property type="entry name" value="Helicase-assoc_dom"/>
</dbReference>
<feature type="domain" description="Helicase ATP-binding" evidence="6">
    <location>
        <begin position="19"/>
        <end position="183"/>
    </location>
</feature>
<dbReference type="InterPro" id="IPR024590">
    <property type="entry name" value="HrpA_C"/>
</dbReference>
<keyword evidence="9" id="KW-1185">Reference proteome</keyword>
<dbReference type="SUPFAM" id="SSF52540">
    <property type="entry name" value="P-loop containing nucleoside triphosphate hydrolases"/>
    <property type="match status" value="1"/>
</dbReference>
<evidence type="ECO:0000313" key="9">
    <source>
        <dbReference type="Proteomes" id="UP000245753"/>
    </source>
</evidence>
<feature type="region of interest" description="Disordered" evidence="5">
    <location>
        <begin position="972"/>
        <end position="992"/>
    </location>
</feature>
<dbReference type="PROSITE" id="PS51192">
    <property type="entry name" value="HELICASE_ATP_BIND_1"/>
    <property type="match status" value="1"/>
</dbReference>
<dbReference type="FunFam" id="1.20.120.1080:FF:000005">
    <property type="entry name" value="ATP-dependent helicase HrpA"/>
    <property type="match status" value="1"/>
</dbReference>
<dbReference type="PROSITE" id="PS51194">
    <property type="entry name" value="HELICASE_CTER"/>
    <property type="match status" value="1"/>
</dbReference>
<keyword evidence="1" id="KW-0547">Nucleotide-binding</keyword>
<comment type="caution">
    <text evidence="8">The sequence shown here is derived from an EMBL/GenBank/DDBJ whole genome shotgun (WGS) entry which is preliminary data.</text>
</comment>
<dbReference type="Pfam" id="PF07717">
    <property type="entry name" value="OB_NTP_bind"/>
    <property type="match status" value="1"/>
</dbReference>
<reference evidence="8 9" key="1">
    <citation type="journal article" date="2018" name="Int. J. Syst. Evol. Microbiol.">
        <title>Bifidobacterium catulorum sp. nov., a novel taxon from the faeces of the baby common marmoset (Callithrix jacchus).</title>
        <authorList>
            <person name="Modesto M."/>
            <person name="Michelini S."/>
            <person name="Oki K."/>
            <person name="Biavati B."/>
            <person name="Watanabe K."/>
            <person name="Mattarelli P."/>
        </authorList>
    </citation>
    <scope>NUCLEOTIDE SEQUENCE [LARGE SCALE GENOMIC DNA]</scope>
    <source>
        <strain evidence="8 9">MRM 8.19</strain>
    </source>
</reference>
<dbReference type="Pfam" id="PF21010">
    <property type="entry name" value="HA2_C"/>
    <property type="match status" value="1"/>
</dbReference>
<feature type="domain" description="Helicase C-terminal" evidence="7">
    <location>
        <begin position="236"/>
        <end position="413"/>
    </location>
</feature>
<evidence type="ECO:0000256" key="3">
    <source>
        <dbReference type="ARBA" id="ARBA00022806"/>
    </source>
</evidence>
<keyword evidence="3 8" id="KW-0347">Helicase</keyword>
<evidence type="ECO:0000256" key="2">
    <source>
        <dbReference type="ARBA" id="ARBA00022801"/>
    </source>
</evidence>
<proteinExistence type="predicted"/>
<dbReference type="SMART" id="SM00847">
    <property type="entry name" value="HA2"/>
    <property type="match status" value="1"/>
</dbReference>
<dbReference type="InterPro" id="IPR010222">
    <property type="entry name" value="RNA_helicase_HrpA"/>
</dbReference>
<evidence type="ECO:0000259" key="7">
    <source>
        <dbReference type="PROSITE" id="PS51194"/>
    </source>
</evidence>
<dbReference type="InterPro" id="IPR011709">
    <property type="entry name" value="DEAD-box_helicase_OB_fold"/>
</dbReference>